<protein>
    <submittedName>
        <fullName evidence="1">Uncharacterized protein</fullName>
    </submittedName>
</protein>
<dbReference type="AlphaFoldDB" id="A0A0E0FPU4"/>
<accession>A0A0E0FPU4</accession>
<keyword evidence="2" id="KW-1185">Reference proteome</keyword>
<organism evidence="1">
    <name type="scientific">Oryza nivara</name>
    <name type="common">Indian wild rice</name>
    <name type="synonym">Oryza sativa f. spontanea</name>
    <dbReference type="NCBI Taxonomy" id="4536"/>
    <lineage>
        <taxon>Eukaryota</taxon>
        <taxon>Viridiplantae</taxon>
        <taxon>Streptophyta</taxon>
        <taxon>Embryophyta</taxon>
        <taxon>Tracheophyta</taxon>
        <taxon>Spermatophyta</taxon>
        <taxon>Magnoliopsida</taxon>
        <taxon>Liliopsida</taxon>
        <taxon>Poales</taxon>
        <taxon>Poaceae</taxon>
        <taxon>BOP clade</taxon>
        <taxon>Oryzoideae</taxon>
        <taxon>Oryzeae</taxon>
        <taxon>Oryzinae</taxon>
        <taxon>Oryza</taxon>
    </lineage>
</organism>
<dbReference type="PANTHER" id="PTHR36071">
    <property type="entry name" value="DNA DOUBLE-STRAND BREAK REPAIR PROTEIN"/>
    <property type="match status" value="1"/>
</dbReference>
<dbReference type="Gramene" id="ONIVA01G26650.1">
    <property type="protein sequence ID" value="ONIVA01G26650.1"/>
    <property type="gene ID" value="ONIVA01G26650"/>
</dbReference>
<evidence type="ECO:0000313" key="2">
    <source>
        <dbReference type="Proteomes" id="UP000006591"/>
    </source>
</evidence>
<reference evidence="1" key="1">
    <citation type="submission" date="2015-04" db="UniProtKB">
        <authorList>
            <consortium name="EnsemblPlants"/>
        </authorList>
    </citation>
    <scope>IDENTIFICATION</scope>
    <source>
        <strain evidence="1">SL10</strain>
    </source>
</reference>
<reference evidence="1" key="2">
    <citation type="submission" date="2018-04" db="EMBL/GenBank/DDBJ databases">
        <title>OnivRS2 (Oryza nivara Reference Sequence Version 2).</title>
        <authorList>
            <person name="Zhang J."/>
            <person name="Kudrna D."/>
            <person name="Lee S."/>
            <person name="Talag J."/>
            <person name="Rajasekar S."/>
            <person name="Welchert J."/>
            <person name="Hsing Y.-I."/>
            <person name="Wing R.A."/>
        </authorList>
    </citation>
    <scope>NUCLEOTIDE SEQUENCE [LARGE SCALE GENOMIC DNA]</scope>
</reference>
<dbReference type="EnsemblPlants" id="ONIVA01G26650.1">
    <property type="protein sequence ID" value="ONIVA01G26650.1"/>
    <property type="gene ID" value="ONIVA01G26650"/>
</dbReference>
<name>A0A0E0FPU4_ORYNI</name>
<dbReference type="Proteomes" id="UP000006591">
    <property type="component" value="Chromosome 1"/>
</dbReference>
<evidence type="ECO:0000313" key="1">
    <source>
        <dbReference type="EnsemblPlants" id="ONIVA01G26650.1"/>
    </source>
</evidence>
<proteinExistence type="predicted"/>
<dbReference type="PANTHER" id="PTHR36071:SF1">
    <property type="entry name" value="DNA DOUBLE-STRAND BREAK REPAIR PROTEIN"/>
    <property type="match status" value="1"/>
</dbReference>
<sequence>MLGMKGGRGRTSKFAGLKGLLWKAGIAGDEEVKPRGNDIHRRWLRRNLPSHCLLRSLRRCQDESRLNRGGAAIFIWRAEHGRDPDSETDFSFKDANKLCSLVRKQQALAKKKRKWLRSLIPREDGLIKPIKRPKFLKDAYLAESYVRSDETRPAMNKIIEDHLPQYLANLRDENDMSQLTHILTNSFSYRSNSLNIATPISPKMLSSINQALNVLGTLTIQSLVAMKRKLDEISFTPKFSFVPRISRKAHMVTVIRKQCNKMISRVGESGDLRKNLAKALSVVNLYRKQELKCMDISQAEFFPFSKKAIFLQNDVLNAIWSIQKLKKGDLKLLRPILCQGSNDEMLFKTTVRRVIYQMRHQMPLRQKIDFTEQRKGAEVEAVLNVSSSLRALVYHCTGGQTDDQLMNCGSECHSDEQVMSLGCDDYSCDNDFVLTEGYKNFGHQQHKIDEACSSSMANPVGLS</sequence>